<dbReference type="Gene3D" id="3.10.580.10">
    <property type="entry name" value="CBS-domain"/>
    <property type="match status" value="1"/>
</dbReference>
<keyword evidence="5" id="KW-1185">Reference proteome</keyword>
<keyword evidence="1" id="KW-0129">CBS domain</keyword>
<feature type="transmembrane region" description="Helical" evidence="2">
    <location>
        <begin position="53"/>
        <end position="71"/>
    </location>
</feature>
<dbReference type="InterPro" id="IPR058581">
    <property type="entry name" value="TM_HPP"/>
</dbReference>
<dbReference type="CDD" id="cd04600">
    <property type="entry name" value="CBS_pair_HPP_assoc"/>
    <property type="match status" value="1"/>
</dbReference>
<evidence type="ECO:0000259" key="3">
    <source>
        <dbReference type="PROSITE" id="PS51371"/>
    </source>
</evidence>
<comment type="caution">
    <text evidence="4">The sequence shown here is derived from an EMBL/GenBank/DDBJ whole genome shotgun (WGS) entry which is preliminary data.</text>
</comment>
<feature type="transmembrane region" description="Helical" evidence="2">
    <location>
        <begin position="78"/>
        <end position="98"/>
    </location>
</feature>
<dbReference type="STRING" id="1172194.WQQ_24970"/>
<sequence length="409" mass="43831">MNKSRMAWLESLLPTQTSVSQAERLRSGLGALLGVLLTGLASAWALGFSSATAWLIAPMGASAVLLFAVPASPLAQPWSVIGGNVSAAIIGVSCARFIPEPLLAASVAIFAAIGTMFALRCLHPPSGAVALTAVLGGAAVREAGYGFVVAPVLLNSVLILAVAMIYNRLVGRRYPHSQRVEAVQAHGTADAVPSARLGFSLDDLKGAVRSVDQVLDISVDDLEDLLRRTEQRAFARRFGQTVCADIMSRDVIAVDFATPLAEAWALMQRHALQAMPVIDRGRFVMGLVTRTDFLKHADPAEFPGLGQRLRRLLKRTESPYTDKAEVVGQIMQARAKTVPDSLPIAELVPLMSDAGLHQIAVTDERRRLAGMVTQTDLVAALYDISLLRDAANDQRENAMPRPTRVTESL</sequence>
<dbReference type="PANTHER" id="PTHR33741:SF5">
    <property type="entry name" value="TRANSMEMBRANE PROTEIN DDB_G0269096-RELATED"/>
    <property type="match status" value="1"/>
</dbReference>
<name>I8T4Q9_9GAMM</name>
<dbReference type="InterPro" id="IPR046342">
    <property type="entry name" value="CBS_dom_sf"/>
</dbReference>
<evidence type="ECO:0000313" key="4">
    <source>
        <dbReference type="EMBL" id="EIT68915.1"/>
    </source>
</evidence>
<dbReference type="PROSITE" id="PS51371">
    <property type="entry name" value="CBS"/>
    <property type="match status" value="2"/>
</dbReference>
<dbReference type="AlphaFoldDB" id="I8T4Q9"/>
<accession>I8T4Q9</accession>
<evidence type="ECO:0000256" key="2">
    <source>
        <dbReference type="SAM" id="Phobius"/>
    </source>
</evidence>
<keyword evidence="2" id="KW-1133">Transmembrane helix</keyword>
<feature type="domain" description="CBS" evidence="3">
    <location>
        <begin position="247"/>
        <end position="304"/>
    </location>
</feature>
<evidence type="ECO:0000313" key="5">
    <source>
        <dbReference type="Proteomes" id="UP000003704"/>
    </source>
</evidence>
<protein>
    <recommendedName>
        <fullName evidence="3">CBS domain-containing protein</fullName>
    </recommendedName>
</protein>
<dbReference type="RefSeq" id="WP_007185440.1">
    <property type="nucleotide sequence ID" value="NZ_AKGD01000002.1"/>
</dbReference>
<dbReference type="Proteomes" id="UP000003704">
    <property type="component" value="Unassembled WGS sequence"/>
</dbReference>
<organism evidence="4 5">
    <name type="scientific">Hydrocarboniphaga effusa AP103</name>
    <dbReference type="NCBI Taxonomy" id="1172194"/>
    <lineage>
        <taxon>Bacteria</taxon>
        <taxon>Pseudomonadati</taxon>
        <taxon>Pseudomonadota</taxon>
        <taxon>Gammaproteobacteria</taxon>
        <taxon>Nevskiales</taxon>
        <taxon>Nevskiaceae</taxon>
        <taxon>Hydrocarboniphaga</taxon>
    </lineage>
</organism>
<dbReference type="OrthoDB" id="9811720at2"/>
<feature type="transmembrane region" description="Helical" evidence="2">
    <location>
        <begin position="143"/>
        <end position="166"/>
    </location>
</feature>
<proteinExistence type="predicted"/>
<feature type="transmembrane region" description="Helical" evidence="2">
    <location>
        <begin position="28"/>
        <end position="47"/>
    </location>
</feature>
<keyword evidence="2" id="KW-0472">Membrane</keyword>
<dbReference type="EMBL" id="AKGD01000002">
    <property type="protein sequence ID" value="EIT68915.1"/>
    <property type="molecule type" value="Genomic_DNA"/>
</dbReference>
<feature type="transmembrane region" description="Helical" evidence="2">
    <location>
        <begin position="104"/>
        <end position="122"/>
    </location>
</feature>
<dbReference type="SUPFAM" id="SSF54631">
    <property type="entry name" value="CBS-domain pair"/>
    <property type="match status" value="1"/>
</dbReference>
<evidence type="ECO:0000256" key="1">
    <source>
        <dbReference type="PROSITE-ProRule" id="PRU00703"/>
    </source>
</evidence>
<dbReference type="Pfam" id="PF04982">
    <property type="entry name" value="TM_HPP"/>
    <property type="match status" value="1"/>
</dbReference>
<gene>
    <name evidence="4" type="ORF">WQQ_24970</name>
</gene>
<dbReference type="PANTHER" id="PTHR33741">
    <property type="entry name" value="TRANSMEMBRANE PROTEIN DDB_G0269096-RELATED"/>
    <property type="match status" value="1"/>
</dbReference>
<keyword evidence="2" id="KW-0812">Transmembrane</keyword>
<feature type="domain" description="CBS" evidence="3">
    <location>
        <begin position="331"/>
        <end position="387"/>
    </location>
</feature>
<dbReference type="InterPro" id="IPR000644">
    <property type="entry name" value="CBS_dom"/>
</dbReference>
<dbReference type="Pfam" id="PF00571">
    <property type="entry name" value="CBS"/>
    <property type="match status" value="2"/>
</dbReference>
<dbReference type="SMART" id="SM00116">
    <property type="entry name" value="CBS"/>
    <property type="match status" value="2"/>
</dbReference>
<reference evidence="4 5" key="1">
    <citation type="journal article" date="2012" name="J. Bacteriol.">
        <title>Genome Sequence of n-Alkane-Degrading Hydrocarboniphaga effusa Strain AP103T (ATCC BAA-332T).</title>
        <authorList>
            <person name="Chang H.K."/>
            <person name="Zylstra G.J."/>
            <person name="Chae J.C."/>
        </authorList>
    </citation>
    <scope>NUCLEOTIDE SEQUENCE [LARGE SCALE GENOMIC DNA]</scope>
    <source>
        <strain evidence="4 5">AP103</strain>
    </source>
</reference>
<dbReference type="InterPro" id="IPR007065">
    <property type="entry name" value="HPP"/>
</dbReference>